<dbReference type="AlphaFoldDB" id="A0A5J9W554"/>
<proteinExistence type="predicted"/>
<evidence type="ECO:0000313" key="2">
    <source>
        <dbReference type="Proteomes" id="UP000324897"/>
    </source>
</evidence>
<accession>A0A5J9W554</accession>
<dbReference type="OrthoDB" id="6339427at2759"/>
<organism evidence="1 2">
    <name type="scientific">Eragrostis curvula</name>
    <name type="common">weeping love grass</name>
    <dbReference type="NCBI Taxonomy" id="38414"/>
    <lineage>
        <taxon>Eukaryota</taxon>
        <taxon>Viridiplantae</taxon>
        <taxon>Streptophyta</taxon>
        <taxon>Embryophyta</taxon>
        <taxon>Tracheophyta</taxon>
        <taxon>Spermatophyta</taxon>
        <taxon>Magnoliopsida</taxon>
        <taxon>Liliopsida</taxon>
        <taxon>Poales</taxon>
        <taxon>Poaceae</taxon>
        <taxon>PACMAD clade</taxon>
        <taxon>Chloridoideae</taxon>
        <taxon>Eragrostideae</taxon>
        <taxon>Eragrostidinae</taxon>
        <taxon>Eragrostis</taxon>
    </lineage>
</organism>
<evidence type="ECO:0000313" key="1">
    <source>
        <dbReference type="EMBL" id="TVU43091.1"/>
    </source>
</evidence>
<dbReference type="Proteomes" id="UP000324897">
    <property type="component" value="Unassembled WGS sequence"/>
</dbReference>
<gene>
    <name evidence="1" type="ORF">EJB05_09528</name>
</gene>
<dbReference type="EMBL" id="RWGY01000005">
    <property type="protein sequence ID" value="TVU43091.1"/>
    <property type="molecule type" value="Genomic_DNA"/>
</dbReference>
<reference evidence="1 2" key="1">
    <citation type="journal article" date="2019" name="Sci. Rep.">
        <title>A high-quality genome of Eragrostis curvula grass provides insights into Poaceae evolution and supports new strategies to enhance forage quality.</title>
        <authorList>
            <person name="Carballo J."/>
            <person name="Santos B.A.C.M."/>
            <person name="Zappacosta D."/>
            <person name="Garbus I."/>
            <person name="Selva J.P."/>
            <person name="Gallo C.A."/>
            <person name="Diaz A."/>
            <person name="Albertini E."/>
            <person name="Caccamo M."/>
            <person name="Echenique V."/>
        </authorList>
    </citation>
    <scope>NUCLEOTIDE SEQUENCE [LARGE SCALE GENOMIC DNA]</scope>
    <source>
        <strain evidence="2">cv. Victoria</strain>
        <tissue evidence="1">Leaf</tissue>
    </source>
</reference>
<comment type="caution">
    <text evidence="1">The sequence shown here is derived from an EMBL/GenBank/DDBJ whole genome shotgun (WGS) entry which is preliminary data.</text>
</comment>
<name>A0A5J9W554_9POAL</name>
<feature type="non-terminal residue" evidence="1">
    <location>
        <position position="1"/>
    </location>
</feature>
<protein>
    <submittedName>
        <fullName evidence="1">Uncharacterized protein</fullName>
    </submittedName>
</protein>
<keyword evidence="2" id="KW-1185">Reference proteome</keyword>
<dbReference type="Gramene" id="TVU43091">
    <property type="protein sequence ID" value="TVU43091"/>
    <property type="gene ID" value="EJB05_09528"/>
</dbReference>
<sequence length="65" mass="7493">MLEPPQWLPMRRRHGEAHAVLLRTSDTPAKVDLRLEQIQAKVPDAAKAVVEQGRRRRRGERVVSE</sequence>